<organism evidence="1 2">
    <name type="scientific">Candida boidinii</name>
    <name type="common">Yeast</name>
    <dbReference type="NCBI Taxonomy" id="5477"/>
    <lineage>
        <taxon>Eukaryota</taxon>
        <taxon>Fungi</taxon>
        <taxon>Dikarya</taxon>
        <taxon>Ascomycota</taxon>
        <taxon>Saccharomycotina</taxon>
        <taxon>Pichiomycetes</taxon>
        <taxon>Pichiales</taxon>
        <taxon>Pichiaceae</taxon>
        <taxon>Ogataea</taxon>
        <taxon>Ogataea/Candida clade</taxon>
    </lineage>
</organism>
<reference evidence="1" key="1">
    <citation type="submission" date="2023-04" db="EMBL/GenBank/DDBJ databases">
        <title>Candida boidinii NBRC 1967.</title>
        <authorList>
            <person name="Ichikawa N."/>
            <person name="Sato H."/>
            <person name="Tonouchi N."/>
        </authorList>
    </citation>
    <scope>NUCLEOTIDE SEQUENCE</scope>
    <source>
        <strain evidence="1">NBRC 1967</strain>
    </source>
</reference>
<keyword evidence="2" id="KW-1185">Reference proteome</keyword>
<accession>A0ACB5TIM6</accession>
<sequence>MDDDGLMLNFAVDEPSSASSNRRSKKPSVKVTGGKWKDRRNTKLSLEGRGRGGGSGASKGKVKGPNSMPLSNERSFDKSKSNNNNNTRDNDSKTPFKSNKRKFESTKDNDNNNRNDSDDDDDNDHTAANKVRHIHETSGENGGKNNTYVSSLFTANPEIQKRNYEDENKIESLKPSNAPLADDTTFSGLGINELLSKHLTEFLRYQNPTKIQRMVIPKLLNSSNDLFVQAQTGSGKTLAFALPIFQKLTEIKNLTRTSGLFAIILTPTRELATQIYSVLETLSRCCHRIVPGIVIGGEKKKSEKARLRKGVNILVATPGRLVDHIENTTNLELSDIRYVVMDEGDRLMELGFEESINKILNEISKSSRISATTRIFPTLPRNRINILCSATIKGTVKKLGEVSLENAELISLQKSPSSGVVSFDENTKDNNGEIVKAPDQLIQQILIVPPKLRLVTLAGLLKNITKGKG</sequence>
<proteinExistence type="predicted"/>
<dbReference type="EMBL" id="BSXV01000439">
    <property type="protein sequence ID" value="GME89098.1"/>
    <property type="molecule type" value="Genomic_DNA"/>
</dbReference>
<evidence type="ECO:0000313" key="2">
    <source>
        <dbReference type="Proteomes" id="UP001165101"/>
    </source>
</evidence>
<protein>
    <submittedName>
        <fullName evidence="1">Unnamed protein product</fullName>
    </submittedName>
</protein>
<gene>
    <name evidence="1" type="ORF">Cboi01_000125600</name>
</gene>
<name>A0ACB5TIM6_CANBO</name>
<evidence type="ECO:0000313" key="1">
    <source>
        <dbReference type="EMBL" id="GME89098.1"/>
    </source>
</evidence>
<dbReference type="Proteomes" id="UP001165101">
    <property type="component" value="Unassembled WGS sequence"/>
</dbReference>
<comment type="caution">
    <text evidence="1">The sequence shown here is derived from an EMBL/GenBank/DDBJ whole genome shotgun (WGS) entry which is preliminary data.</text>
</comment>